<dbReference type="EMBL" id="CP058350">
    <property type="protein sequence ID" value="QLF68981.1"/>
    <property type="molecule type" value="Genomic_DNA"/>
</dbReference>
<feature type="compositionally biased region" description="Polar residues" evidence="1">
    <location>
        <begin position="24"/>
        <end position="36"/>
    </location>
</feature>
<evidence type="ECO:0000313" key="3">
    <source>
        <dbReference type="Proteomes" id="UP000308530"/>
    </source>
</evidence>
<dbReference type="RefSeq" id="WP_138285882.1">
    <property type="nucleotide sequence ID" value="NZ_CP058350.1"/>
</dbReference>
<evidence type="ECO:0000313" key="2">
    <source>
        <dbReference type="EMBL" id="QLF68981.1"/>
    </source>
</evidence>
<proteinExistence type="predicted"/>
<accession>A0ABX6QK86</accession>
<evidence type="ECO:0000256" key="1">
    <source>
        <dbReference type="SAM" id="MobiDB-lite"/>
    </source>
</evidence>
<feature type="region of interest" description="Disordered" evidence="1">
    <location>
        <begin position="18"/>
        <end position="75"/>
    </location>
</feature>
<organism evidence="2 3">
    <name type="scientific">Peteryoungia desertarenae</name>
    <dbReference type="NCBI Taxonomy" id="1813451"/>
    <lineage>
        <taxon>Bacteria</taxon>
        <taxon>Pseudomonadati</taxon>
        <taxon>Pseudomonadota</taxon>
        <taxon>Alphaproteobacteria</taxon>
        <taxon>Hyphomicrobiales</taxon>
        <taxon>Rhizobiaceae</taxon>
        <taxon>Peteryoungia</taxon>
    </lineage>
</organism>
<reference evidence="2 3" key="1">
    <citation type="submission" date="2020-06" db="EMBL/GenBank/DDBJ databases">
        <title>Genome sequence of Rhizobium sp strain ADMK78.</title>
        <authorList>
            <person name="Rahi P."/>
        </authorList>
    </citation>
    <scope>NUCLEOTIDE SEQUENCE [LARGE SCALE GENOMIC DNA]</scope>
    <source>
        <strain evidence="2 3">ADMK78</strain>
    </source>
</reference>
<protein>
    <submittedName>
        <fullName evidence="2">Uncharacterized protein</fullName>
    </submittedName>
</protein>
<gene>
    <name evidence="2" type="ORF">FE840_005175</name>
</gene>
<keyword evidence="3" id="KW-1185">Reference proteome</keyword>
<dbReference type="Proteomes" id="UP000308530">
    <property type="component" value="Chromosome"/>
</dbReference>
<sequence>MREASIGLLDNLVRNVMLGPPDGQLSQNTPARSATFLSEYEDGDTQPPAETDIDDGDVPLDGIDLPQASGNRRPGTWLDALVTDLSERSSAPENSISAVNSDDVGLYRLLLNHSP</sequence>
<name>A0ABX6QK86_9HYPH</name>